<accession>A0AAI8VX81</accession>
<dbReference type="Proteomes" id="UP001295740">
    <property type="component" value="Unassembled WGS sequence"/>
</dbReference>
<dbReference type="AlphaFoldDB" id="A0AAI8VX81"/>
<organism evidence="1 2">
    <name type="scientific">Anthostomella pinea</name>
    <dbReference type="NCBI Taxonomy" id="933095"/>
    <lineage>
        <taxon>Eukaryota</taxon>
        <taxon>Fungi</taxon>
        <taxon>Dikarya</taxon>
        <taxon>Ascomycota</taxon>
        <taxon>Pezizomycotina</taxon>
        <taxon>Sordariomycetes</taxon>
        <taxon>Xylariomycetidae</taxon>
        <taxon>Xylariales</taxon>
        <taxon>Xylariaceae</taxon>
        <taxon>Anthostomella</taxon>
    </lineage>
</organism>
<keyword evidence="2" id="KW-1185">Reference proteome</keyword>
<evidence type="ECO:0000313" key="2">
    <source>
        <dbReference type="Proteomes" id="UP001295740"/>
    </source>
</evidence>
<sequence>MVAVNNNWDRATKGIFATVDVAINVALFAHRLPAAYLGGSEQREQVLVFFLTALFLAVSRS</sequence>
<protein>
    <submittedName>
        <fullName evidence="1">Uu.00g008470.m01.CDS01</fullName>
    </submittedName>
</protein>
<name>A0AAI8VX81_9PEZI</name>
<reference evidence="1" key="1">
    <citation type="submission" date="2023-10" db="EMBL/GenBank/DDBJ databases">
        <authorList>
            <person name="Hackl T."/>
        </authorList>
    </citation>
    <scope>NUCLEOTIDE SEQUENCE</scope>
</reference>
<comment type="caution">
    <text evidence="1">The sequence shown here is derived from an EMBL/GenBank/DDBJ whole genome shotgun (WGS) entry which is preliminary data.</text>
</comment>
<evidence type="ECO:0000313" key="1">
    <source>
        <dbReference type="EMBL" id="CAJ2512728.1"/>
    </source>
</evidence>
<gene>
    <name evidence="1" type="ORF">KHLLAP_LOCUS13196</name>
</gene>
<dbReference type="EMBL" id="CAUWAG010000020">
    <property type="protein sequence ID" value="CAJ2512728.1"/>
    <property type="molecule type" value="Genomic_DNA"/>
</dbReference>
<proteinExistence type="predicted"/>